<dbReference type="AlphaFoldDB" id="A0A5B7ITP2"/>
<dbReference type="Proteomes" id="UP000324222">
    <property type="component" value="Unassembled WGS sequence"/>
</dbReference>
<sequence>MNYKGYGAHEGRQEFSRLQAAPSAKFEEEGKGEEEEEEQHLLAGWETEDAARSLEEESGWSPPVMAS</sequence>
<dbReference type="EMBL" id="VSRR010079490">
    <property type="protein sequence ID" value="MPC88961.1"/>
    <property type="molecule type" value="Genomic_DNA"/>
</dbReference>
<gene>
    <name evidence="2" type="ORF">E2C01_083888</name>
</gene>
<evidence type="ECO:0000313" key="2">
    <source>
        <dbReference type="EMBL" id="MPC88961.1"/>
    </source>
</evidence>
<organism evidence="2 3">
    <name type="scientific">Portunus trituberculatus</name>
    <name type="common">Swimming crab</name>
    <name type="synonym">Neptunus trituberculatus</name>
    <dbReference type="NCBI Taxonomy" id="210409"/>
    <lineage>
        <taxon>Eukaryota</taxon>
        <taxon>Metazoa</taxon>
        <taxon>Ecdysozoa</taxon>
        <taxon>Arthropoda</taxon>
        <taxon>Crustacea</taxon>
        <taxon>Multicrustacea</taxon>
        <taxon>Malacostraca</taxon>
        <taxon>Eumalacostraca</taxon>
        <taxon>Eucarida</taxon>
        <taxon>Decapoda</taxon>
        <taxon>Pleocyemata</taxon>
        <taxon>Brachyura</taxon>
        <taxon>Eubrachyura</taxon>
        <taxon>Portunoidea</taxon>
        <taxon>Portunidae</taxon>
        <taxon>Portuninae</taxon>
        <taxon>Portunus</taxon>
    </lineage>
</organism>
<evidence type="ECO:0000256" key="1">
    <source>
        <dbReference type="SAM" id="MobiDB-lite"/>
    </source>
</evidence>
<protein>
    <submittedName>
        <fullName evidence="2">Uncharacterized protein</fullName>
    </submittedName>
</protein>
<keyword evidence="3" id="KW-1185">Reference proteome</keyword>
<proteinExistence type="predicted"/>
<evidence type="ECO:0000313" key="3">
    <source>
        <dbReference type="Proteomes" id="UP000324222"/>
    </source>
</evidence>
<name>A0A5B7ITP2_PORTR</name>
<accession>A0A5B7ITP2</accession>
<feature type="region of interest" description="Disordered" evidence="1">
    <location>
        <begin position="1"/>
        <end position="67"/>
    </location>
</feature>
<comment type="caution">
    <text evidence="2">The sequence shown here is derived from an EMBL/GenBank/DDBJ whole genome shotgun (WGS) entry which is preliminary data.</text>
</comment>
<reference evidence="2 3" key="1">
    <citation type="submission" date="2019-05" db="EMBL/GenBank/DDBJ databases">
        <title>Another draft genome of Portunus trituberculatus and its Hox gene families provides insights of decapod evolution.</title>
        <authorList>
            <person name="Jeong J.-H."/>
            <person name="Song I."/>
            <person name="Kim S."/>
            <person name="Choi T."/>
            <person name="Kim D."/>
            <person name="Ryu S."/>
            <person name="Kim W."/>
        </authorList>
    </citation>
    <scope>NUCLEOTIDE SEQUENCE [LARGE SCALE GENOMIC DNA]</scope>
    <source>
        <tissue evidence="2">Muscle</tissue>
    </source>
</reference>